<keyword evidence="3" id="KW-1185">Reference proteome</keyword>
<evidence type="ECO:0000313" key="2">
    <source>
        <dbReference type="EMBL" id="EGZ26554.1"/>
    </source>
</evidence>
<dbReference type="AlphaFoldDB" id="G4YGM0"/>
<dbReference type="GeneID" id="20654353"/>
<dbReference type="PANTHER" id="PTHR48471">
    <property type="entry name" value="DDE TNP4 DOMAIN-CONTAINING PROTEIN"/>
    <property type="match status" value="1"/>
</dbReference>
<dbReference type="PANTHER" id="PTHR48471:SF1">
    <property type="entry name" value="DDE TNP4 DOMAIN-CONTAINING PROTEIN"/>
    <property type="match status" value="1"/>
</dbReference>
<dbReference type="RefSeq" id="XP_009513829.1">
    <property type="nucleotide sequence ID" value="XM_009515534.1"/>
</dbReference>
<sequence>MHTGRLLARVNASLSVQRQQQRRRQHALLKKLMCLIRMRIYITTAALTSNAVCAWTFMYKSWCEKSFINTVFLLPHTYDMLLEAFSRHYVVKSGPSQRSRPRRFVSKNNVLACLMHMYTAAVKLKTLCVLFGVPPSTMSRTLCQAEVALAASLREIPLAAVQWPSS</sequence>
<proteinExistence type="predicted"/>
<evidence type="ECO:0000313" key="3">
    <source>
        <dbReference type="Proteomes" id="UP000002640"/>
    </source>
</evidence>
<accession>G4YGM0</accession>
<protein>
    <recommendedName>
        <fullName evidence="4">DDE Tnp4 domain-containing protein</fullName>
    </recommendedName>
</protein>
<gene>
    <name evidence="2" type="ORF">PHYSODRAFT_473447</name>
</gene>
<dbReference type="EMBL" id="JH159151">
    <property type="protein sequence ID" value="EGZ26554.1"/>
    <property type="molecule type" value="Genomic_DNA"/>
</dbReference>
<keyword evidence="1" id="KW-0812">Transmembrane</keyword>
<keyword evidence="1" id="KW-1133">Transmembrane helix</keyword>
<feature type="transmembrane region" description="Helical" evidence="1">
    <location>
        <begin position="40"/>
        <end position="59"/>
    </location>
</feature>
<dbReference type="Proteomes" id="UP000002640">
    <property type="component" value="Unassembled WGS sequence"/>
</dbReference>
<dbReference type="InParanoid" id="G4YGM0"/>
<dbReference type="KEGG" id="psoj:PHYSODRAFT_473447"/>
<name>G4YGM0_PHYSP</name>
<reference evidence="2 3" key="1">
    <citation type="journal article" date="2006" name="Science">
        <title>Phytophthora genome sequences uncover evolutionary origins and mechanisms of pathogenesis.</title>
        <authorList>
            <person name="Tyler B.M."/>
            <person name="Tripathy S."/>
            <person name="Zhang X."/>
            <person name="Dehal P."/>
            <person name="Jiang R.H."/>
            <person name="Aerts A."/>
            <person name="Arredondo F.D."/>
            <person name="Baxter L."/>
            <person name="Bensasson D."/>
            <person name="Beynon J.L."/>
            <person name="Chapman J."/>
            <person name="Damasceno C.M."/>
            <person name="Dorrance A.E."/>
            <person name="Dou D."/>
            <person name="Dickerman A.W."/>
            <person name="Dubchak I.L."/>
            <person name="Garbelotto M."/>
            <person name="Gijzen M."/>
            <person name="Gordon S.G."/>
            <person name="Govers F."/>
            <person name="Grunwald N.J."/>
            <person name="Huang W."/>
            <person name="Ivors K.L."/>
            <person name="Jones R.W."/>
            <person name="Kamoun S."/>
            <person name="Krampis K."/>
            <person name="Lamour K.H."/>
            <person name="Lee M.K."/>
            <person name="McDonald W.H."/>
            <person name="Medina M."/>
            <person name="Meijer H.J."/>
            <person name="Nordberg E.K."/>
            <person name="Maclean D.J."/>
            <person name="Ospina-Giraldo M.D."/>
            <person name="Morris P.F."/>
            <person name="Phuntumart V."/>
            <person name="Putnam N.H."/>
            <person name="Rash S."/>
            <person name="Rose J.K."/>
            <person name="Sakihama Y."/>
            <person name="Salamov A.A."/>
            <person name="Savidor A."/>
            <person name="Scheuring C.F."/>
            <person name="Smith B.M."/>
            <person name="Sobral B.W."/>
            <person name="Terry A."/>
            <person name="Torto-Alalibo T.A."/>
            <person name="Win J."/>
            <person name="Xu Z."/>
            <person name="Zhang H."/>
            <person name="Grigoriev I.V."/>
            <person name="Rokhsar D.S."/>
            <person name="Boore J.L."/>
        </authorList>
    </citation>
    <scope>NUCLEOTIDE SEQUENCE [LARGE SCALE GENOMIC DNA]</scope>
    <source>
        <strain evidence="2 3">P6497</strain>
    </source>
</reference>
<keyword evidence="1" id="KW-0472">Membrane</keyword>
<evidence type="ECO:0000256" key="1">
    <source>
        <dbReference type="SAM" id="Phobius"/>
    </source>
</evidence>
<organism evidence="2 3">
    <name type="scientific">Phytophthora sojae (strain P6497)</name>
    <name type="common">Soybean stem and root rot agent</name>
    <name type="synonym">Phytophthora megasperma f. sp. glycines</name>
    <dbReference type="NCBI Taxonomy" id="1094619"/>
    <lineage>
        <taxon>Eukaryota</taxon>
        <taxon>Sar</taxon>
        <taxon>Stramenopiles</taxon>
        <taxon>Oomycota</taxon>
        <taxon>Peronosporomycetes</taxon>
        <taxon>Peronosporales</taxon>
        <taxon>Peronosporaceae</taxon>
        <taxon>Phytophthora</taxon>
    </lineage>
</organism>
<evidence type="ECO:0008006" key="4">
    <source>
        <dbReference type="Google" id="ProtNLM"/>
    </source>
</evidence>